<dbReference type="Proteomes" id="UP000198575">
    <property type="component" value="Unassembled WGS sequence"/>
</dbReference>
<keyword evidence="1" id="KW-1133">Transmembrane helix</keyword>
<reference evidence="2 3" key="1">
    <citation type="submission" date="2016-10" db="EMBL/GenBank/DDBJ databases">
        <authorList>
            <person name="de Groot N.N."/>
        </authorList>
    </citation>
    <scope>NUCLEOTIDE SEQUENCE [LARGE SCALE GENOMIC DNA]</scope>
    <source>
        <strain evidence="2 3">CGMCC 1.7659</strain>
    </source>
</reference>
<organism evidence="2 3">
    <name type="scientific">Dokdonella immobilis</name>
    <dbReference type="NCBI Taxonomy" id="578942"/>
    <lineage>
        <taxon>Bacteria</taxon>
        <taxon>Pseudomonadati</taxon>
        <taxon>Pseudomonadota</taxon>
        <taxon>Gammaproteobacteria</taxon>
        <taxon>Lysobacterales</taxon>
        <taxon>Rhodanobacteraceae</taxon>
        <taxon>Dokdonella</taxon>
    </lineage>
</organism>
<sequence length="121" mass="13718">MSQLLLNLRHVPEDEADEVRALLEGNAIAWYETEPNRWGISAGAIWIREDGQFERARALMDEYQAQRGAAARQAWAAARREGTARTFWAQLRHSPLRVLLILIGIILCAALSLWPLLLAAW</sequence>
<evidence type="ECO:0000313" key="3">
    <source>
        <dbReference type="Proteomes" id="UP000198575"/>
    </source>
</evidence>
<dbReference type="STRING" id="578942.SAMN05216289_10164"/>
<proteinExistence type="predicted"/>
<evidence type="ECO:0000313" key="2">
    <source>
        <dbReference type="EMBL" id="SFM95534.1"/>
    </source>
</evidence>
<evidence type="ECO:0000256" key="1">
    <source>
        <dbReference type="SAM" id="Phobius"/>
    </source>
</evidence>
<dbReference type="AlphaFoldDB" id="A0A1I4V2Q3"/>
<dbReference type="Pfam" id="PF19661">
    <property type="entry name" value="DUF6164"/>
    <property type="match status" value="1"/>
</dbReference>
<keyword evidence="1" id="KW-0812">Transmembrane</keyword>
<dbReference type="EMBL" id="FOVF01000001">
    <property type="protein sequence ID" value="SFM95534.1"/>
    <property type="molecule type" value="Genomic_DNA"/>
</dbReference>
<keyword evidence="3" id="KW-1185">Reference proteome</keyword>
<feature type="transmembrane region" description="Helical" evidence="1">
    <location>
        <begin position="98"/>
        <end position="117"/>
    </location>
</feature>
<gene>
    <name evidence="2" type="ORF">SAMN05216289_10164</name>
</gene>
<protein>
    <recommendedName>
        <fullName evidence="4">Signal transducing protein</fullName>
    </recommendedName>
</protein>
<dbReference type="InterPro" id="IPR046162">
    <property type="entry name" value="DUF6164"/>
</dbReference>
<evidence type="ECO:0008006" key="4">
    <source>
        <dbReference type="Google" id="ProtNLM"/>
    </source>
</evidence>
<accession>A0A1I4V2Q3</accession>
<name>A0A1I4V2Q3_9GAMM</name>
<dbReference type="OrthoDB" id="5569385at2"/>
<keyword evidence="1" id="KW-0472">Membrane</keyword>
<dbReference type="RefSeq" id="WP_092403898.1">
    <property type="nucleotide sequence ID" value="NZ_FOVF01000001.1"/>
</dbReference>